<gene>
    <name evidence="2" type="ORF">SAMN04487992_10849</name>
</gene>
<dbReference type="GO" id="GO:0030170">
    <property type="term" value="F:pyridoxal phosphate binding"/>
    <property type="evidence" value="ECO:0007669"/>
    <property type="project" value="InterPro"/>
</dbReference>
<dbReference type="PANTHER" id="PTHR14237:SF19">
    <property type="entry name" value="MITOCHONDRIAL AMIDOXIME REDUCING COMPONENT 1"/>
    <property type="match status" value="1"/>
</dbReference>
<sequence length="261" mass="29505">MKIDSLHIYPLKSAKGIAVQTTEVENIGFKYDRYFAILNSEKEVLTAREFPTLLKIKTQFKEDNLVLEYGGKRKSIDLNDFLNPIEVAIFKEPASGKEAPVSVNNWLSSILEIDCSLIKINTDNLRQTGHNAISFCDLHPIHLITQESVNALNKKLATAIEIDRFRANIVISGLKPFEENTIAKITIGQCEFVSVLKTERCTLITIDPKTGEKDKKQEPLRTLAKEFRTDKKVEMGIYLIPTKLGTIHATDPITVEMKMKE</sequence>
<accession>A0A1G7IV62</accession>
<dbReference type="Pfam" id="PF03473">
    <property type="entry name" value="MOSC"/>
    <property type="match status" value="1"/>
</dbReference>
<name>A0A1G7IV62_9FLAO</name>
<evidence type="ECO:0000259" key="1">
    <source>
        <dbReference type="PROSITE" id="PS51340"/>
    </source>
</evidence>
<dbReference type="SUPFAM" id="SSF50800">
    <property type="entry name" value="PK beta-barrel domain-like"/>
    <property type="match status" value="1"/>
</dbReference>
<proteinExistence type="predicted"/>
<dbReference type="SUPFAM" id="SSF141673">
    <property type="entry name" value="MOSC N-terminal domain-like"/>
    <property type="match status" value="1"/>
</dbReference>
<evidence type="ECO:0000313" key="3">
    <source>
        <dbReference type="Proteomes" id="UP000182114"/>
    </source>
</evidence>
<dbReference type="PROSITE" id="PS51340">
    <property type="entry name" value="MOSC"/>
    <property type="match status" value="1"/>
</dbReference>
<dbReference type="PANTHER" id="PTHR14237">
    <property type="entry name" value="MOLYBDOPTERIN COFACTOR SULFURASE MOSC"/>
    <property type="match status" value="1"/>
</dbReference>
<dbReference type="InterPro" id="IPR005303">
    <property type="entry name" value="MOCOS_middle"/>
</dbReference>
<reference evidence="3" key="1">
    <citation type="submission" date="2016-10" db="EMBL/GenBank/DDBJ databases">
        <authorList>
            <person name="Varghese N."/>
            <person name="Submissions S."/>
        </authorList>
    </citation>
    <scope>NUCLEOTIDE SEQUENCE [LARGE SCALE GENOMIC DNA]</scope>
    <source>
        <strain evidence="3">DSM 24729</strain>
    </source>
</reference>
<organism evidence="2 3">
    <name type="scientific">Cellulophaga baltica</name>
    <dbReference type="NCBI Taxonomy" id="76594"/>
    <lineage>
        <taxon>Bacteria</taxon>
        <taxon>Pseudomonadati</taxon>
        <taxon>Bacteroidota</taxon>
        <taxon>Flavobacteriia</taxon>
        <taxon>Flavobacteriales</taxon>
        <taxon>Flavobacteriaceae</taxon>
        <taxon>Cellulophaga</taxon>
    </lineage>
</organism>
<dbReference type="Gene3D" id="2.40.33.20">
    <property type="entry name" value="PK beta-barrel domain-like"/>
    <property type="match status" value="1"/>
</dbReference>
<dbReference type="eggNOG" id="COG3217">
    <property type="taxonomic scope" value="Bacteria"/>
</dbReference>
<dbReference type="EMBL" id="FNBD01000008">
    <property type="protein sequence ID" value="SDF16571.1"/>
    <property type="molecule type" value="Genomic_DNA"/>
</dbReference>
<dbReference type="GO" id="GO:0003824">
    <property type="term" value="F:catalytic activity"/>
    <property type="evidence" value="ECO:0007669"/>
    <property type="project" value="InterPro"/>
</dbReference>
<dbReference type="Proteomes" id="UP000182114">
    <property type="component" value="Unassembled WGS sequence"/>
</dbReference>
<feature type="domain" description="MOSC" evidence="1">
    <location>
        <begin position="105"/>
        <end position="256"/>
    </location>
</feature>
<dbReference type="Pfam" id="PF03476">
    <property type="entry name" value="MOSC_N"/>
    <property type="match status" value="1"/>
</dbReference>
<dbReference type="RefSeq" id="WP_074538792.1">
    <property type="nucleotide sequence ID" value="NZ_FNBD01000008.1"/>
</dbReference>
<evidence type="ECO:0000313" key="2">
    <source>
        <dbReference type="EMBL" id="SDF16571.1"/>
    </source>
</evidence>
<dbReference type="InterPro" id="IPR011037">
    <property type="entry name" value="Pyrv_Knase-like_insert_dom_sf"/>
</dbReference>
<dbReference type="InterPro" id="IPR005302">
    <property type="entry name" value="MoCF_Sase_C"/>
</dbReference>
<dbReference type="GO" id="GO:0030151">
    <property type="term" value="F:molybdenum ion binding"/>
    <property type="evidence" value="ECO:0007669"/>
    <property type="project" value="InterPro"/>
</dbReference>
<dbReference type="AlphaFoldDB" id="A0A1G7IV62"/>
<keyword evidence="3" id="KW-1185">Reference proteome</keyword>
<protein>
    <recommendedName>
        <fullName evidence="1">MOSC domain-containing protein</fullName>
    </recommendedName>
</protein>